<evidence type="ECO:0000313" key="3">
    <source>
        <dbReference type="Proteomes" id="UP000199670"/>
    </source>
</evidence>
<keyword evidence="3" id="KW-1185">Reference proteome</keyword>
<proteinExistence type="predicted"/>
<organism evidence="2 3">
    <name type="scientific">Gilliamella bombicola</name>
    <dbReference type="NCBI Taxonomy" id="1798182"/>
    <lineage>
        <taxon>Bacteria</taxon>
        <taxon>Pseudomonadati</taxon>
        <taxon>Pseudomonadota</taxon>
        <taxon>Gammaproteobacteria</taxon>
        <taxon>Orbales</taxon>
        <taxon>Orbaceae</taxon>
        <taxon>Gilliamella</taxon>
    </lineage>
</organism>
<keyword evidence="1" id="KW-0472">Membrane</keyword>
<reference evidence="3" key="1">
    <citation type="submission" date="2016-08" db="EMBL/GenBank/DDBJ databases">
        <authorList>
            <person name="Varghese N."/>
            <person name="Submissions Spin"/>
        </authorList>
    </citation>
    <scope>NUCLEOTIDE SEQUENCE [LARGE SCALE GENOMIC DNA]</scope>
    <source>
        <strain evidence="3">R-53248</strain>
    </source>
</reference>
<protein>
    <submittedName>
        <fullName evidence="2">Uncharacterized protein</fullName>
    </submittedName>
</protein>
<sequence length="269" mass="29763">MGSMNKLVEVFPTRPLKVMKLKQEGSFHQIRRLLAAIILFVLAIFLGIRNYPGLIDDYRISRNPVVVNYDVEGTCRAKRAVDNCSVKITTDTGQVIKRDYTFIGGKKGNYQVVTIASADDPSLVTIDLAIENMRTVFVATTGLIIALLLVAWMSLGCFLRTHKMTKVIKEINGQKLTPVIVPVKLVSYGKTITALYRANNAQGINAKYAANFNKSSNGGPIIIGDRIRNKCNVLAVVGESNSVPILLDQEFTRCDFTYNEMQALKEALS</sequence>
<gene>
    <name evidence="2" type="ORF">GA0061081_10110</name>
</gene>
<evidence type="ECO:0000256" key="1">
    <source>
        <dbReference type="SAM" id="Phobius"/>
    </source>
</evidence>
<feature type="transmembrane region" description="Helical" evidence="1">
    <location>
        <begin position="30"/>
        <end position="48"/>
    </location>
</feature>
<name>A0A1C3YNM5_9GAMM</name>
<keyword evidence="1" id="KW-0812">Transmembrane</keyword>
<dbReference type="Proteomes" id="UP000199670">
    <property type="component" value="Unassembled WGS sequence"/>
</dbReference>
<evidence type="ECO:0000313" key="2">
    <source>
        <dbReference type="EMBL" id="SCB71697.1"/>
    </source>
</evidence>
<dbReference type="AlphaFoldDB" id="A0A1C3YNM5"/>
<dbReference type="STRING" id="1798182.GA0061081_10110"/>
<dbReference type="EMBL" id="FMAQ01000001">
    <property type="protein sequence ID" value="SCB71697.1"/>
    <property type="molecule type" value="Genomic_DNA"/>
</dbReference>
<feature type="transmembrane region" description="Helical" evidence="1">
    <location>
        <begin position="136"/>
        <end position="159"/>
    </location>
</feature>
<keyword evidence="1" id="KW-1133">Transmembrane helix</keyword>
<accession>A0A1C3YNM5</accession>